<dbReference type="InterPro" id="IPR023734">
    <property type="entry name" value="TagU"/>
</dbReference>
<evidence type="ECO:0000259" key="10">
    <source>
        <dbReference type="Pfam" id="PF03816"/>
    </source>
</evidence>
<comment type="function">
    <text evidence="9">May catalyze the final step in cell wall teichoic acid biosynthesis, the transfer of the anionic cell wall polymers (APs) from their lipid-linked precursor to the cell wall peptidoglycan (PG).</text>
</comment>
<dbReference type="EMBL" id="LILC01000002">
    <property type="protein sequence ID" value="KOO50416.1"/>
    <property type="molecule type" value="Genomic_DNA"/>
</dbReference>
<dbReference type="Pfam" id="PF03816">
    <property type="entry name" value="LytR_cpsA_psr"/>
    <property type="match status" value="1"/>
</dbReference>
<evidence type="ECO:0000256" key="2">
    <source>
        <dbReference type="ARBA" id="ARBA00022475"/>
    </source>
</evidence>
<evidence type="ECO:0000313" key="11">
    <source>
        <dbReference type="EMBL" id="KOO50416.1"/>
    </source>
</evidence>
<reference evidence="12" key="1">
    <citation type="submission" date="2015-08" db="EMBL/GenBank/DDBJ databases">
        <title>Fjat-14210 dsm16467.</title>
        <authorList>
            <person name="Liu B."/>
            <person name="Wang J."/>
            <person name="Zhu Y."/>
            <person name="Liu G."/>
            <person name="Chen Q."/>
            <person name="Chen Z."/>
            <person name="Lan J."/>
            <person name="Che J."/>
            <person name="Ge C."/>
            <person name="Shi H."/>
            <person name="Pan Z."/>
            <person name="Liu X."/>
        </authorList>
    </citation>
    <scope>NUCLEOTIDE SEQUENCE [LARGE SCALE GENOMIC DNA]</scope>
    <source>
        <strain evidence="12">DSM 16467</strain>
    </source>
</reference>
<feature type="topological domain" description="Cytoplasmic" evidence="9">
    <location>
        <begin position="1"/>
        <end position="9"/>
    </location>
</feature>
<dbReference type="GO" id="GO:0016780">
    <property type="term" value="F:phosphotransferase activity, for other substituted phosphate groups"/>
    <property type="evidence" value="ECO:0007669"/>
    <property type="project" value="UniProtKB-UniRule"/>
</dbReference>
<dbReference type="HAMAP" id="MF_01140">
    <property type="entry name" value="TagU_transferase"/>
    <property type="match status" value="1"/>
</dbReference>
<dbReference type="GO" id="GO:0005886">
    <property type="term" value="C:plasma membrane"/>
    <property type="evidence" value="ECO:0007669"/>
    <property type="project" value="UniProtKB-SubCell"/>
</dbReference>
<keyword evidence="2 9" id="KW-1003">Cell membrane</keyword>
<keyword evidence="4 9" id="KW-0812">Transmembrane</keyword>
<sequence>MKKKSRKKKWLWIVLGIVAVLLLSTGAYAYSIYHSVRETFNQTEEPLHREKSSQRKEQVNLNQNDPISILLLGVDEREKDRGRSDSMMLLAVNPKTNSVKMVSIPRDTRTEIVGKGKVDKINHAYAFGGVEMSIETVENFLHVPIDYYVKVNMESFKDIVDAVGGVHVQNPFSFSSGGYTFKKGELDLDGNEALAYSRMRKQDPRGDFGRQERQRQIIQAVIKEGASLSSLTNYQDILDSIAKNMKTNLTFDDMIRIQKNYKNASGNLQQVELNGAGEKINGIYYLSIPEKERSSVSQMLRKQLGI</sequence>
<accession>A0A0M0LHF8</accession>
<feature type="topological domain" description="Extracellular" evidence="9">
    <location>
        <begin position="31"/>
        <end position="306"/>
    </location>
</feature>
<evidence type="ECO:0000256" key="9">
    <source>
        <dbReference type="HAMAP-Rule" id="MF_01140"/>
    </source>
</evidence>
<dbReference type="NCBIfam" id="NF006897">
    <property type="entry name" value="PRK09379.1"/>
    <property type="match status" value="1"/>
</dbReference>
<keyword evidence="7 9" id="KW-0472">Membrane</keyword>
<dbReference type="Proteomes" id="UP000037558">
    <property type="component" value="Unassembled WGS sequence"/>
</dbReference>
<keyword evidence="3 9" id="KW-0808">Transferase</keyword>
<comment type="similarity">
    <text evidence="1 9">Belongs to the LytR/CpsA/Psr (LCP) family.</text>
</comment>
<evidence type="ECO:0000256" key="4">
    <source>
        <dbReference type="ARBA" id="ARBA00022692"/>
    </source>
</evidence>
<name>A0A0M0LHF8_9BACI</name>
<feature type="domain" description="Cell envelope-related transcriptional attenuator" evidence="10">
    <location>
        <begin position="83"/>
        <end position="224"/>
    </location>
</feature>
<gene>
    <name evidence="9" type="primary">tagU</name>
    <name evidence="11" type="ORF">AMD01_01270</name>
</gene>
<comment type="subcellular location">
    <subcellularLocation>
        <location evidence="9">Cell membrane</location>
        <topology evidence="9">Single-pass type II membrane protein</topology>
    </subcellularLocation>
</comment>
<evidence type="ECO:0000256" key="8">
    <source>
        <dbReference type="ARBA" id="ARBA00023316"/>
    </source>
</evidence>
<keyword evidence="8 9" id="KW-0961">Cell wall biogenesis/degradation</keyword>
<dbReference type="NCBIfam" id="TIGR00350">
    <property type="entry name" value="lytR_cpsA_psr"/>
    <property type="match status" value="1"/>
</dbReference>
<keyword evidence="6 9" id="KW-1133">Transmembrane helix</keyword>
<keyword evidence="5 9" id="KW-0735">Signal-anchor</keyword>
<dbReference type="EC" id="2.7.8.-" evidence="9"/>
<dbReference type="AlphaFoldDB" id="A0A0M0LHF8"/>
<keyword evidence="12" id="KW-1185">Reference proteome</keyword>
<evidence type="ECO:0000256" key="7">
    <source>
        <dbReference type="ARBA" id="ARBA00023136"/>
    </source>
</evidence>
<dbReference type="OrthoDB" id="27330at2"/>
<evidence type="ECO:0000256" key="1">
    <source>
        <dbReference type="ARBA" id="ARBA00006068"/>
    </source>
</evidence>
<comment type="caution">
    <text evidence="11">The sequence shown here is derived from an EMBL/GenBank/DDBJ whole genome shotgun (WGS) entry which is preliminary data.</text>
</comment>
<evidence type="ECO:0000256" key="5">
    <source>
        <dbReference type="ARBA" id="ARBA00022968"/>
    </source>
</evidence>
<dbReference type="PATRIC" id="fig|284581.3.peg.507"/>
<evidence type="ECO:0000256" key="3">
    <source>
        <dbReference type="ARBA" id="ARBA00022679"/>
    </source>
</evidence>
<dbReference type="Gene3D" id="3.40.630.190">
    <property type="entry name" value="LCP protein"/>
    <property type="match status" value="1"/>
</dbReference>
<dbReference type="GO" id="GO:0070726">
    <property type="term" value="P:cell wall assembly"/>
    <property type="evidence" value="ECO:0007669"/>
    <property type="project" value="UniProtKB-UniRule"/>
</dbReference>
<dbReference type="STRING" id="284581.AMD01_01270"/>
<dbReference type="InterPro" id="IPR050922">
    <property type="entry name" value="LytR/CpsA/Psr_CW_biosynth"/>
</dbReference>
<organism evidence="11 12">
    <name type="scientific">Priestia koreensis</name>
    <dbReference type="NCBI Taxonomy" id="284581"/>
    <lineage>
        <taxon>Bacteria</taxon>
        <taxon>Bacillati</taxon>
        <taxon>Bacillota</taxon>
        <taxon>Bacilli</taxon>
        <taxon>Bacillales</taxon>
        <taxon>Bacillaceae</taxon>
        <taxon>Priestia</taxon>
    </lineage>
</organism>
<dbReference type="PANTHER" id="PTHR33392:SF6">
    <property type="entry name" value="POLYISOPRENYL-TEICHOIC ACID--PEPTIDOGLYCAN TEICHOIC ACID TRANSFERASE TAGU"/>
    <property type="match status" value="1"/>
</dbReference>
<evidence type="ECO:0000313" key="12">
    <source>
        <dbReference type="Proteomes" id="UP000037558"/>
    </source>
</evidence>
<dbReference type="RefSeq" id="WP_053399570.1">
    <property type="nucleotide sequence ID" value="NZ_LILC01000002.1"/>
</dbReference>
<dbReference type="PANTHER" id="PTHR33392">
    <property type="entry name" value="POLYISOPRENYL-TEICHOIC ACID--PEPTIDOGLYCAN TEICHOIC ACID TRANSFERASE TAGU"/>
    <property type="match status" value="1"/>
</dbReference>
<protein>
    <recommendedName>
        <fullName evidence="9">Polyisoprenyl-teichoic acid--peptidoglycan teichoic acid transferase TagU</fullName>
        <ecNumber evidence="9">2.7.8.-</ecNumber>
    </recommendedName>
</protein>
<proteinExistence type="inferred from homology"/>
<evidence type="ECO:0000256" key="6">
    <source>
        <dbReference type="ARBA" id="ARBA00022989"/>
    </source>
</evidence>
<comment type="pathway">
    <text evidence="9">Cell wall biogenesis.</text>
</comment>
<dbReference type="InterPro" id="IPR004474">
    <property type="entry name" value="LytR_CpsA_psr"/>
</dbReference>